<dbReference type="Pfam" id="PF06197">
    <property type="entry name" value="DUF998"/>
    <property type="match status" value="1"/>
</dbReference>
<name>A0ABT4B0A1_9ACTN</name>
<accession>A0ABT4B0A1</accession>
<dbReference type="RefSeq" id="WP_267563462.1">
    <property type="nucleotide sequence ID" value="NZ_JAPNTZ010000005.1"/>
</dbReference>
<organism evidence="3 4">
    <name type="scientific">Paractinoplanes pyxinae</name>
    <dbReference type="NCBI Taxonomy" id="2997416"/>
    <lineage>
        <taxon>Bacteria</taxon>
        <taxon>Bacillati</taxon>
        <taxon>Actinomycetota</taxon>
        <taxon>Actinomycetes</taxon>
        <taxon>Micromonosporales</taxon>
        <taxon>Micromonosporaceae</taxon>
        <taxon>Paractinoplanes</taxon>
    </lineage>
</organism>
<feature type="transmembrane region" description="Helical" evidence="2">
    <location>
        <begin position="12"/>
        <end position="31"/>
    </location>
</feature>
<keyword evidence="2" id="KW-0812">Transmembrane</keyword>
<evidence type="ECO:0000313" key="3">
    <source>
        <dbReference type="EMBL" id="MCY1139345.1"/>
    </source>
</evidence>
<evidence type="ECO:0000256" key="2">
    <source>
        <dbReference type="SAM" id="Phobius"/>
    </source>
</evidence>
<proteinExistence type="predicted"/>
<feature type="region of interest" description="Disordered" evidence="1">
    <location>
        <begin position="210"/>
        <end position="232"/>
    </location>
</feature>
<comment type="caution">
    <text evidence="3">The sequence shown here is derived from an EMBL/GenBank/DDBJ whole genome shotgun (WGS) entry which is preliminary data.</text>
</comment>
<dbReference type="Proteomes" id="UP001151002">
    <property type="component" value="Unassembled WGS sequence"/>
</dbReference>
<feature type="transmembrane region" description="Helical" evidence="2">
    <location>
        <begin position="51"/>
        <end position="72"/>
    </location>
</feature>
<keyword evidence="4" id="KW-1185">Reference proteome</keyword>
<keyword evidence="2" id="KW-1133">Transmembrane helix</keyword>
<dbReference type="EMBL" id="JAPNTZ010000005">
    <property type="protein sequence ID" value="MCY1139345.1"/>
    <property type="molecule type" value="Genomic_DNA"/>
</dbReference>
<dbReference type="InterPro" id="IPR009339">
    <property type="entry name" value="DUF998"/>
</dbReference>
<reference evidence="3" key="1">
    <citation type="submission" date="2022-11" db="EMBL/GenBank/DDBJ databases">
        <authorList>
            <person name="Somphong A."/>
            <person name="Phongsopitanun W."/>
        </authorList>
    </citation>
    <scope>NUCLEOTIDE SEQUENCE</scope>
    <source>
        <strain evidence="3">Pm04-4</strain>
    </source>
</reference>
<sequence length="232" mass="23904">MLSTRAARMLPLACVVAAVQMAVFVTVAGAVRPGYDSSRNWISQLSLGPGGWLADVNLALCGLWLLLGAVGLRRQLTGSGAAAGLVGWCGACLVVLAVLPTDAGIGYPPGVPEAHTPIGFAHQLVAVTLGLAGVVAAARLGLAVRRPYAGRVVAWIMGLTFVAASVLVVLDDAGVWPGNPSGALERVALFIGLAWIGVVAHEVTSSPVRAYDRSPHAAEPTNVRPRDHSRRG</sequence>
<gene>
    <name evidence="3" type="ORF">OWR29_15200</name>
</gene>
<protein>
    <submittedName>
        <fullName evidence="3">DUF998 domain-containing protein</fullName>
    </submittedName>
</protein>
<keyword evidence="2" id="KW-0472">Membrane</keyword>
<evidence type="ECO:0000256" key="1">
    <source>
        <dbReference type="SAM" id="MobiDB-lite"/>
    </source>
</evidence>
<evidence type="ECO:0000313" key="4">
    <source>
        <dbReference type="Proteomes" id="UP001151002"/>
    </source>
</evidence>
<feature type="transmembrane region" description="Helical" evidence="2">
    <location>
        <begin position="120"/>
        <end position="140"/>
    </location>
</feature>
<feature type="transmembrane region" description="Helical" evidence="2">
    <location>
        <begin position="79"/>
        <end position="100"/>
    </location>
</feature>
<feature type="transmembrane region" description="Helical" evidence="2">
    <location>
        <begin position="152"/>
        <end position="170"/>
    </location>
</feature>